<dbReference type="InterPro" id="IPR041285">
    <property type="entry name" value="MID_MedPIWI"/>
</dbReference>
<evidence type="ECO:0000256" key="9">
    <source>
        <dbReference type="ARBA" id="ARBA00025661"/>
    </source>
</evidence>
<evidence type="ECO:0000259" key="15">
    <source>
        <dbReference type="Pfam" id="PF18296"/>
    </source>
</evidence>
<dbReference type="Pfam" id="PF11597">
    <property type="entry name" value="Med13_N"/>
    <property type="match status" value="1"/>
</dbReference>
<evidence type="ECO:0000256" key="2">
    <source>
        <dbReference type="ARBA" id="ARBA00009354"/>
    </source>
</evidence>
<comment type="caution">
    <text evidence="16">The sequence shown here is derived from an EMBL/GenBank/DDBJ whole genome shotgun (WGS) entry which is preliminary data.</text>
</comment>
<dbReference type="InterPro" id="IPR051139">
    <property type="entry name" value="Mediator_complx_sub13"/>
</dbReference>
<evidence type="ECO:0000259" key="14">
    <source>
        <dbReference type="Pfam" id="PF11597"/>
    </source>
</evidence>
<dbReference type="EMBL" id="JAKWBI020000028">
    <property type="protein sequence ID" value="KAJ2905632.1"/>
    <property type="molecule type" value="Genomic_DNA"/>
</dbReference>
<dbReference type="GO" id="GO:0016592">
    <property type="term" value="C:mediator complex"/>
    <property type="evidence" value="ECO:0007669"/>
    <property type="project" value="InterPro"/>
</dbReference>
<sequence length="1501" mass="163782">MDTGEYDTNTLLINNIKAIGYRLYDLIPTHPALIHSILADVENSAKNDGHLVFADHGRRGLWAFFLSPQTPEIPYEQMSDGYVKLYDQAFALREDGSFEAASLVKSRIHGANSTNTPNSSSSNGSGLEHGLRTTQAFGVSSQGLPQNPSADFDFRSFQFSVMDSRLYNSNASVHDVYEYFVSALLSTLTLAFARRTGAIPLNSRSLALPLGLLGSQDSKSTSPSCTIVTFRMYVTTTGALVISLSVRFLEGLLPLGELGDNSLGLSRPPVLIAPLGLFANVAGLRDAESPLDAHMAQSPDTQITLLRNQPEERIRQWRLSWTRVLESRGISPSIIDGTSWVSIQFIRVRPMDRRGDGRRSPLPATMSGTIWPSILCFSKRSGNAARSPINRVDDTIRSGRAENYDPLSTAKTWLAGTDEREAVLAQRKREREIMPREAVDGDTRPQSLGGYPPLILRRTSNTRPDPAVVSAMYPTPPTAVQNPANGITPSFDGMVSSPPTAANTTTLIDLEAAMSGTGPSKEGLTELWDAQDKQRSRAGSLFDGEPENLFGDIGEDRYADVDVTDADFNFFDSDTNGILSDLSALGDFGSRDNTPQVKTESTDAQQSAVPVPENSQPVFAKPELKHARSTLEPGHLMRDHSTPNNRIVPVKRQLSPFNRATVYKRVRASIDTSIPVSSFPSQHRSRTGSVFEKVEFDPFLSEVGKKYAESGRFECPHSATDEIPKSTSESRVTDFIKSRGKIKEKPKELSFNTTLAKAIGIINGTVDTNSKKHEEVVSDADDSSVVSDPDDPSIDGEDLPSPVKSAVPTNRALDDDRLSVATSLREADHSDEGALAPALELSRLARGAGFGIALSQYFSDHEPLAVELSLGKDDFIVIAQILTDQAATGSLRYPYSAETVVPCVGDRQRELAVVARQTIQALQKDVDKILGDSVQCQLRAFIEVSDVPLIGQPTRSQSRPNAREDQMKHSHLFPIAPPHLELRRIGSRLSVLPTAVSFWESLGLGPSLGTKDVLSVCVFPEWEGMADNANVFLERMLSAYQSLKLGSFSRIDLSKSGCPDGILGFEMEKISTSNDTVARVTPSQNEKMGKLAHAMASSGATSKNFVVFFLYDPDSARSIVEACIVFQVLFQMYQKQLSEMRTTPLNELVLQLVPLGFIASPSAVIIPPPPDFVRLAVETYDRCTMFKGPMPAPSILLEKPLSKGIDFKLTTNPSASLLRENSCIHVAYAQSTDDRWVSAAWTDTRGSQQHTASYCLGKKGQPLSTTITDVSREIWDTTAEIISAFKVHWRVIVTKCGPMTPQELANWQELGSQRNGYTSLSLTLMIVDTSPSLQLIPPSITVPSTATGGFYSTPVSTPQPGGIRSPDQHKDNATAGDILTTDVDSKTTLIDISDQTWGAILAHRLNMSASLTELSPSLVSGYLIKHGGPRIEDPPVVMEVNIIHSEANARLYETLLKEMLGHYRALGSLSRARGTTGPEDVRPWHIAAAEKSVRALYLLMS</sequence>
<name>A0AAD5RYB9_9PEZI</name>
<feature type="region of interest" description="Disordered" evidence="12">
    <location>
        <begin position="440"/>
        <end position="461"/>
    </location>
</feature>
<feature type="compositionally biased region" description="Acidic residues" evidence="12">
    <location>
        <begin position="777"/>
        <end position="798"/>
    </location>
</feature>
<dbReference type="GO" id="GO:0045944">
    <property type="term" value="P:positive regulation of transcription by RNA polymerase II"/>
    <property type="evidence" value="ECO:0007669"/>
    <property type="project" value="TreeGrafter"/>
</dbReference>
<keyword evidence="7 11" id="KW-0804">Transcription</keyword>
<accession>A0AAD5RYB9</accession>
<feature type="domain" description="Mediator complex subunit Med13 N-terminal" evidence="14">
    <location>
        <begin position="8"/>
        <end position="378"/>
    </location>
</feature>
<evidence type="ECO:0000256" key="5">
    <source>
        <dbReference type="ARBA" id="ARBA00023015"/>
    </source>
</evidence>
<evidence type="ECO:0000259" key="13">
    <source>
        <dbReference type="Pfam" id="PF06333"/>
    </source>
</evidence>
<evidence type="ECO:0000256" key="4">
    <source>
        <dbReference type="ARBA" id="ARBA00022491"/>
    </source>
</evidence>
<comment type="subcellular location">
    <subcellularLocation>
        <location evidence="1 11">Nucleus</location>
    </subcellularLocation>
</comment>
<comment type="similarity">
    <text evidence="2 11">Belongs to the Mediator complex subunit 13 family.</text>
</comment>
<feature type="compositionally biased region" description="Low complexity" evidence="12">
    <location>
        <begin position="112"/>
        <end position="126"/>
    </location>
</feature>
<reference evidence="16" key="1">
    <citation type="submission" date="2022-07" db="EMBL/GenBank/DDBJ databases">
        <title>Draft genome sequence of Zalerion maritima ATCC 34329, a (micro)plastics degrading marine fungus.</title>
        <authorList>
            <person name="Paco A."/>
            <person name="Goncalves M.F.M."/>
            <person name="Rocha-Santos T.A.P."/>
            <person name="Alves A."/>
        </authorList>
    </citation>
    <scope>NUCLEOTIDE SEQUENCE</scope>
    <source>
        <strain evidence="16">ATCC 34329</strain>
    </source>
</reference>
<proteinExistence type="inferred from homology"/>
<feature type="compositionally biased region" description="Polar residues" evidence="12">
    <location>
        <begin position="591"/>
        <end position="615"/>
    </location>
</feature>
<evidence type="ECO:0000256" key="8">
    <source>
        <dbReference type="ARBA" id="ARBA00023242"/>
    </source>
</evidence>
<dbReference type="PANTHER" id="PTHR48249:SF3">
    <property type="entry name" value="MEDIATOR OF RNA POLYMERASE II TRANSCRIPTION SUBUNIT 13"/>
    <property type="match status" value="1"/>
</dbReference>
<protein>
    <recommendedName>
        <fullName evidence="3 11">Mediator of RNA polymerase II transcription subunit 13</fullName>
    </recommendedName>
    <alternativeName>
        <fullName evidence="10 11">Mediator complex subunit 13</fullName>
    </alternativeName>
</protein>
<feature type="region of interest" description="Disordered" evidence="12">
    <location>
        <begin position="589"/>
        <end position="615"/>
    </location>
</feature>
<dbReference type="PANTHER" id="PTHR48249">
    <property type="entry name" value="MEDIATOR OF RNA POLYMERASE II TRANSCRIPTION SUBUNIT 13"/>
    <property type="match status" value="1"/>
</dbReference>
<evidence type="ECO:0000256" key="3">
    <source>
        <dbReference type="ARBA" id="ARBA00019618"/>
    </source>
</evidence>
<dbReference type="Proteomes" id="UP001201980">
    <property type="component" value="Unassembled WGS sequence"/>
</dbReference>
<feature type="region of interest" description="Disordered" evidence="12">
    <location>
        <begin position="776"/>
        <end position="809"/>
    </location>
</feature>
<gene>
    <name evidence="16" type="ORF">MKZ38_004926</name>
</gene>
<keyword evidence="8 11" id="KW-0539">Nucleus</keyword>
<dbReference type="InterPro" id="IPR009401">
    <property type="entry name" value="Med13_C"/>
</dbReference>
<comment type="subunit">
    <text evidence="11">Component of the SRB8-11 complex, which itself associates with the Mediator complex.</text>
</comment>
<comment type="function">
    <text evidence="9 11">Component of the SRB8-11 complex. The SRB8-11 complex is a regulatory module of the Mediator complex which is itself involved in regulation of basal and activated RNA polymerase II-dependent transcription. The SRB8-11 complex may be involved in the transcriptional repression of a subset of genes regulated by Mediator. It may inhibit the association of the Mediator complex with RNA polymerase II to form the holoenzyme complex.</text>
</comment>
<evidence type="ECO:0000256" key="6">
    <source>
        <dbReference type="ARBA" id="ARBA00023159"/>
    </source>
</evidence>
<evidence type="ECO:0000256" key="12">
    <source>
        <dbReference type="SAM" id="MobiDB-lite"/>
    </source>
</evidence>
<feature type="domain" description="MID" evidence="15">
    <location>
        <begin position="1011"/>
        <end position="1183"/>
    </location>
</feature>
<organism evidence="16 17">
    <name type="scientific">Zalerion maritima</name>
    <dbReference type="NCBI Taxonomy" id="339359"/>
    <lineage>
        <taxon>Eukaryota</taxon>
        <taxon>Fungi</taxon>
        <taxon>Dikarya</taxon>
        <taxon>Ascomycota</taxon>
        <taxon>Pezizomycotina</taxon>
        <taxon>Sordariomycetes</taxon>
        <taxon>Lulworthiomycetidae</taxon>
        <taxon>Lulworthiales</taxon>
        <taxon>Lulworthiaceae</taxon>
        <taxon>Zalerion</taxon>
    </lineage>
</organism>
<evidence type="ECO:0000256" key="10">
    <source>
        <dbReference type="ARBA" id="ARBA00032008"/>
    </source>
</evidence>
<evidence type="ECO:0000256" key="7">
    <source>
        <dbReference type="ARBA" id="ARBA00023163"/>
    </source>
</evidence>
<evidence type="ECO:0000256" key="11">
    <source>
        <dbReference type="RuleBase" id="RU364134"/>
    </source>
</evidence>
<evidence type="ECO:0000256" key="1">
    <source>
        <dbReference type="ARBA" id="ARBA00004123"/>
    </source>
</evidence>
<keyword evidence="4 11" id="KW-0678">Repressor</keyword>
<keyword evidence="6 11" id="KW-0010">Activator</keyword>
<dbReference type="GO" id="GO:0003713">
    <property type="term" value="F:transcription coactivator activity"/>
    <property type="evidence" value="ECO:0007669"/>
    <property type="project" value="TreeGrafter"/>
</dbReference>
<evidence type="ECO:0000313" key="16">
    <source>
        <dbReference type="EMBL" id="KAJ2905632.1"/>
    </source>
</evidence>
<dbReference type="Pfam" id="PF18296">
    <property type="entry name" value="MID_MedPIWI"/>
    <property type="match status" value="1"/>
</dbReference>
<keyword evidence="17" id="KW-1185">Reference proteome</keyword>
<keyword evidence="5 11" id="KW-0805">Transcription regulation</keyword>
<dbReference type="InterPro" id="IPR021643">
    <property type="entry name" value="Mediator_Med13_N"/>
</dbReference>
<feature type="region of interest" description="Disordered" evidence="12">
    <location>
        <begin position="109"/>
        <end position="128"/>
    </location>
</feature>
<evidence type="ECO:0000313" key="17">
    <source>
        <dbReference type="Proteomes" id="UP001201980"/>
    </source>
</evidence>
<feature type="domain" description="Mediator complex subunit Med13 C-terminal" evidence="13">
    <location>
        <begin position="1192"/>
        <end position="1489"/>
    </location>
</feature>
<dbReference type="Pfam" id="PF06333">
    <property type="entry name" value="Med13_C"/>
    <property type="match status" value="1"/>
</dbReference>